<accession>A0A935UH36</accession>
<dbReference type="Proteomes" id="UP000697998">
    <property type="component" value="Unassembled WGS sequence"/>
</dbReference>
<reference evidence="1 2" key="1">
    <citation type="submission" date="2020-10" db="EMBL/GenBank/DDBJ databases">
        <title>Connecting structure to function with the recovery of over 1000 high-quality activated sludge metagenome-assembled genomes encoding full-length rRNA genes using long-read sequencing.</title>
        <authorList>
            <person name="Singleton C.M."/>
            <person name="Petriglieri F."/>
            <person name="Kristensen J.M."/>
            <person name="Kirkegaard R.H."/>
            <person name="Michaelsen T.Y."/>
            <person name="Andersen M.H."/>
            <person name="Karst S.M."/>
            <person name="Dueholm M.S."/>
            <person name="Nielsen P.H."/>
            <person name="Albertsen M."/>
        </authorList>
    </citation>
    <scope>NUCLEOTIDE SEQUENCE [LARGE SCALE GENOMIC DNA]</scope>
    <source>
        <strain evidence="1">EsbW_18-Q3-R4-48_BATAC.285</strain>
    </source>
</reference>
<dbReference type="EMBL" id="JADJMH010000009">
    <property type="protein sequence ID" value="MBK7675324.1"/>
    <property type="molecule type" value="Genomic_DNA"/>
</dbReference>
<evidence type="ECO:0000313" key="1">
    <source>
        <dbReference type="EMBL" id="MBK7675324.1"/>
    </source>
</evidence>
<evidence type="ECO:0000313" key="2">
    <source>
        <dbReference type="Proteomes" id="UP000697998"/>
    </source>
</evidence>
<sequence>MKKLILPAEVKVCATCSYWDGERSVDSELGLVVVGGDCEGECLVQAKNSRGLNDVRGEKAGCLWEHLAPDEPAAGPDTARS</sequence>
<gene>
    <name evidence="1" type="ORF">IPJ27_11505</name>
</gene>
<dbReference type="AlphaFoldDB" id="A0A935UH36"/>
<proteinExistence type="predicted"/>
<comment type="caution">
    <text evidence="1">The sequence shown here is derived from an EMBL/GenBank/DDBJ whole genome shotgun (WGS) entry which is preliminary data.</text>
</comment>
<organism evidence="1 2">
    <name type="scientific">Candidatus Accumulibacter proximus</name>
    <dbReference type="NCBI Taxonomy" id="2954385"/>
    <lineage>
        <taxon>Bacteria</taxon>
        <taxon>Pseudomonadati</taxon>
        <taxon>Pseudomonadota</taxon>
        <taxon>Betaproteobacteria</taxon>
        <taxon>Candidatus Accumulibacter</taxon>
    </lineage>
</organism>
<name>A0A935UH36_9PROT</name>
<protein>
    <submittedName>
        <fullName evidence="1">Uncharacterized protein</fullName>
    </submittedName>
</protein>